<feature type="transmembrane region" description="Helical" evidence="1">
    <location>
        <begin position="119"/>
        <end position="145"/>
    </location>
</feature>
<feature type="transmembrane region" description="Helical" evidence="1">
    <location>
        <begin position="157"/>
        <end position="179"/>
    </location>
</feature>
<dbReference type="Gene3D" id="1.20.144.10">
    <property type="entry name" value="Phosphatidic acid phosphatase type 2/haloperoxidase"/>
    <property type="match status" value="1"/>
</dbReference>
<reference evidence="3 4" key="1">
    <citation type="journal article" date="2016" name="Nat. Commun.">
        <title>Thousands of microbial genomes shed light on interconnected biogeochemical processes in an aquifer system.</title>
        <authorList>
            <person name="Anantharaman K."/>
            <person name="Brown C.T."/>
            <person name="Hug L.A."/>
            <person name="Sharon I."/>
            <person name="Castelle C.J."/>
            <person name="Probst A.J."/>
            <person name="Thomas B.C."/>
            <person name="Singh A."/>
            <person name="Wilkins M.J."/>
            <person name="Karaoz U."/>
            <person name="Brodie E.L."/>
            <person name="Williams K.H."/>
            <person name="Hubbard S.S."/>
            <person name="Banfield J.F."/>
        </authorList>
    </citation>
    <scope>NUCLEOTIDE SEQUENCE [LARGE SCALE GENOMIC DNA]</scope>
</reference>
<sequence>MKNLDAQLSDKLFFATKSSRVFSKIAIFCAAYLLWMCIAALVVFVAWSQIKTPGQFSWTNFLFLESAVFLRVFIPWIVTMIFSLSIRRKRPFRAEHHKPLIHMPFETPSFPSAHATISFAFATLFIGDMILFPIAIAMAIAVVYGRVAVGVHYISDILAGAVVGLIFGVLVSRFLPLFIGS</sequence>
<proteinExistence type="predicted"/>
<dbReference type="EMBL" id="MGEQ01000003">
    <property type="protein sequence ID" value="OGL86943.1"/>
    <property type="molecule type" value="Genomic_DNA"/>
</dbReference>
<evidence type="ECO:0000313" key="3">
    <source>
        <dbReference type="EMBL" id="OGL86943.1"/>
    </source>
</evidence>
<feature type="transmembrane region" description="Helical" evidence="1">
    <location>
        <begin position="67"/>
        <end position="86"/>
    </location>
</feature>
<name>A0A1F7V8Z3_9BACT</name>
<keyword evidence="1" id="KW-0812">Transmembrane</keyword>
<evidence type="ECO:0000259" key="2">
    <source>
        <dbReference type="SMART" id="SM00014"/>
    </source>
</evidence>
<dbReference type="PANTHER" id="PTHR14969:SF13">
    <property type="entry name" value="AT30094P"/>
    <property type="match status" value="1"/>
</dbReference>
<protein>
    <recommendedName>
        <fullName evidence="2">Phosphatidic acid phosphatase type 2/haloperoxidase domain-containing protein</fullName>
    </recommendedName>
</protein>
<feature type="transmembrane region" description="Helical" evidence="1">
    <location>
        <begin position="21"/>
        <end position="47"/>
    </location>
</feature>
<keyword evidence="1" id="KW-0472">Membrane</keyword>
<dbReference type="PANTHER" id="PTHR14969">
    <property type="entry name" value="SPHINGOSINE-1-PHOSPHATE PHOSPHOHYDROLASE"/>
    <property type="match status" value="1"/>
</dbReference>
<accession>A0A1F7V8Z3</accession>
<dbReference type="Proteomes" id="UP000176593">
    <property type="component" value="Unassembled WGS sequence"/>
</dbReference>
<evidence type="ECO:0000313" key="4">
    <source>
        <dbReference type="Proteomes" id="UP000176593"/>
    </source>
</evidence>
<dbReference type="SUPFAM" id="SSF48317">
    <property type="entry name" value="Acid phosphatase/Vanadium-dependent haloperoxidase"/>
    <property type="match status" value="1"/>
</dbReference>
<keyword evidence="1" id="KW-1133">Transmembrane helix</keyword>
<organism evidence="3 4">
    <name type="scientific">Candidatus Uhrbacteria bacterium RIFCSPLOWO2_02_FULL_48_18</name>
    <dbReference type="NCBI Taxonomy" id="1802408"/>
    <lineage>
        <taxon>Bacteria</taxon>
        <taxon>Candidatus Uhriibacteriota</taxon>
    </lineage>
</organism>
<dbReference type="Pfam" id="PF01569">
    <property type="entry name" value="PAP2"/>
    <property type="match status" value="1"/>
</dbReference>
<dbReference type="InterPro" id="IPR036938">
    <property type="entry name" value="PAP2/HPO_sf"/>
</dbReference>
<dbReference type="SMART" id="SM00014">
    <property type="entry name" value="acidPPc"/>
    <property type="match status" value="1"/>
</dbReference>
<dbReference type="InterPro" id="IPR000326">
    <property type="entry name" value="PAP2/HPO"/>
</dbReference>
<gene>
    <name evidence="3" type="ORF">A3I41_03240</name>
</gene>
<feature type="domain" description="Phosphatidic acid phosphatase type 2/haloperoxidase" evidence="2">
    <location>
        <begin position="64"/>
        <end position="172"/>
    </location>
</feature>
<dbReference type="AlphaFoldDB" id="A0A1F7V8Z3"/>
<comment type="caution">
    <text evidence="3">The sequence shown here is derived from an EMBL/GenBank/DDBJ whole genome shotgun (WGS) entry which is preliminary data.</text>
</comment>
<evidence type="ECO:0000256" key="1">
    <source>
        <dbReference type="SAM" id="Phobius"/>
    </source>
</evidence>